<proteinExistence type="inferred from homology"/>
<dbReference type="CDD" id="cd06819">
    <property type="entry name" value="PLPDE_III_LS_D-TA"/>
    <property type="match status" value="1"/>
</dbReference>
<evidence type="ECO:0000256" key="2">
    <source>
        <dbReference type="ARBA" id="ARBA00023239"/>
    </source>
</evidence>
<keyword evidence="6" id="KW-1185">Reference proteome</keyword>
<organism evidence="5 6">
    <name type="scientific">Luteitalea pratensis</name>
    <dbReference type="NCBI Taxonomy" id="1855912"/>
    <lineage>
        <taxon>Bacteria</taxon>
        <taxon>Pseudomonadati</taxon>
        <taxon>Acidobacteriota</taxon>
        <taxon>Vicinamibacteria</taxon>
        <taxon>Vicinamibacterales</taxon>
        <taxon>Vicinamibacteraceae</taxon>
        <taxon>Luteitalea</taxon>
    </lineage>
</organism>
<dbReference type="PANTHER" id="PTHR28004:SF2">
    <property type="entry name" value="D-SERINE DEHYDRATASE"/>
    <property type="match status" value="1"/>
</dbReference>
<dbReference type="Pfam" id="PF01168">
    <property type="entry name" value="Ala_racemase_N"/>
    <property type="match status" value="1"/>
</dbReference>
<dbReference type="InterPro" id="IPR029066">
    <property type="entry name" value="PLP-binding_barrel"/>
</dbReference>
<sequence length="415" mass="44013" precursor="true">MATTPSATRRVFLASSTALAADVWVPRTVKGYTTHEVAGRLAGSLSEVGTSKWDLDTPALCVDLDRLEANIKTMQAAMRRFGLATRPHAKTHRSADIAKLQLAAGAIGVCCAKLGEAEALMPHGIDRICMTTANLSPSKIRRAMQLRKRAPGFVQAVDDERNARDLSAAAQEAGVVADVVVDVAVGTRSGIPAGEGALRLAKLVDTLPGLKLRGLLSYDGGAQHITGFAARKERALANIEANAGTCAAMKKAGLNTEIFSGGGTGTYNIQHLVPGFTDVQVGSYVFMDMQYLAIGREDGQPVYDDFASSLTVVGTVLNNRFPGKLTIDAGSKALTLNVPHAGVIGEPGADYNAGSDEFGVITFKSDPSRAYAMGDRVEMIVPHCDPVVNLYDVMYGIRKDRVERVIPITARGKSQ</sequence>
<dbReference type="EMBL" id="CP015136">
    <property type="protein sequence ID" value="AMY12104.1"/>
    <property type="molecule type" value="Genomic_DNA"/>
</dbReference>
<reference evidence="6" key="2">
    <citation type="submission" date="2016-04" db="EMBL/GenBank/DDBJ databases">
        <title>First Complete Genome Sequence of a Subdivision 6 Acidobacterium.</title>
        <authorList>
            <person name="Huang S."/>
            <person name="Vieira S."/>
            <person name="Bunk B."/>
            <person name="Riedel T."/>
            <person name="Sproeer C."/>
            <person name="Overmann J."/>
        </authorList>
    </citation>
    <scope>NUCLEOTIDE SEQUENCE [LARGE SCALE GENOMIC DNA]</scope>
    <source>
        <strain evidence="6">DSM 100886 HEG_-6_39</strain>
    </source>
</reference>
<dbReference type="AlphaFoldDB" id="A0A143PW94"/>
<dbReference type="SUPFAM" id="SSF51419">
    <property type="entry name" value="PLP-binding barrel"/>
    <property type="match status" value="1"/>
</dbReference>
<feature type="signal peptide" evidence="3">
    <location>
        <begin position="1"/>
        <end position="20"/>
    </location>
</feature>
<evidence type="ECO:0000259" key="4">
    <source>
        <dbReference type="SMART" id="SM01119"/>
    </source>
</evidence>
<dbReference type="PANTHER" id="PTHR28004">
    <property type="entry name" value="ZGC:162816-RELATED"/>
    <property type="match status" value="1"/>
</dbReference>
<keyword evidence="2 5" id="KW-0456">Lyase</keyword>
<dbReference type="SMART" id="SM01119">
    <property type="entry name" value="D-ser_dehydrat"/>
    <property type="match status" value="1"/>
</dbReference>
<dbReference type="InterPro" id="IPR026956">
    <property type="entry name" value="D-ser_dehydrat-like_dom"/>
</dbReference>
<feature type="domain" description="D-serine dehydratase-like" evidence="4">
    <location>
        <begin position="309"/>
        <end position="398"/>
    </location>
</feature>
<dbReference type="STRING" id="1855912.LuPra_05376"/>
<dbReference type="GO" id="GO:0036088">
    <property type="term" value="P:D-serine catabolic process"/>
    <property type="evidence" value="ECO:0007669"/>
    <property type="project" value="TreeGrafter"/>
</dbReference>
<dbReference type="OrthoDB" id="9788869at2"/>
<evidence type="ECO:0000256" key="1">
    <source>
        <dbReference type="ARBA" id="ARBA00005323"/>
    </source>
</evidence>
<evidence type="ECO:0000313" key="5">
    <source>
        <dbReference type="EMBL" id="AMY12104.1"/>
    </source>
</evidence>
<dbReference type="Gene3D" id="2.40.37.20">
    <property type="entry name" value="D-serine dehydratase-like domain"/>
    <property type="match status" value="1"/>
</dbReference>
<evidence type="ECO:0000313" key="6">
    <source>
        <dbReference type="Proteomes" id="UP000076079"/>
    </source>
</evidence>
<comment type="similarity">
    <text evidence="1">Belongs to the DSD1 family.</text>
</comment>
<dbReference type="RefSeq" id="WP_110173588.1">
    <property type="nucleotide sequence ID" value="NZ_CP015136.1"/>
</dbReference>
<reference evidence="5 6" key="1">
    <citation type="journal article" date="2016" name="Genome Announc.">
        <title>First Complete Genome Sequence of a Subdivision 6 Acidobacterium Strain.</title>
        <authorList>
            <person name="Huang S."/>
            <person name="Vieira S."/>
            <person name="Bunk B."/>
            <person name="Riedel T."/>
            <person name="Sproer C."/>
            <person name="Overmann J."/>
        </authorList>
    </citation>
    <scope>NUCLEOTIDE SEQUENCE [LARGE SCALE GENOMIC DNA]</scope>
    <source>
        <strain evidence="6">DSM 100886 HEG_-6_39</strain>
    </source>
</reference>
<gene>
    <name evidence="5" type="ORF">LuPra_05376</name>
</gene>
<dbReference type="InterPro" id="IPR042208">
    <property type="entry name" value="D-ser_dehydrat-like_sf"/>
</dbReference>
<dbReference type="InterPro" id="IPR001608">
    <property type="entry name" value="Ala_racemase_N"/>
</dbReference>
<protein>
    <submittedName>
        <fullName evidence="5">D-threonine aldolase</fullName>
        <ecNumber evidence="5">4.1.2.42</ecNumber>
    </submittedName>
</protein>
<dbReference type="InterPro" id="IPR051466">
    <property type="entry name" value="D-amino_acid_metab_enzyme"/>
</dbReference>
<dbReference type="GO" id="GO:0008721">
    <property type="term" value="F:D-serine ammonia-lyase activity"/>
    <property type="evidence" value="ECO:0007669"/>
    <property type="project" value="TreeGrafter"/>
</dbReference>
<evidence type="ECO:0000256" key="3">
    <source>
        <dbReference type="SAM" id="SignalP"/>
    </source>
</evidence>
<accession>A0A143PW94</accession>
<dbReference type="KEGG" id="abac:LuPra_05376"/>
<dbReference type="GO" id="GO:0043876">
    <property type="term" value="F:D-threonine aldolase activity"/>
    <property type="evidence" value="ECO:0007669"/>
    <property type="project" value="UniProtKB-EC"/>
</dbReference>
<feature type="chain" id="PRO_5007512080" evidence="3">
    <location>
        <begin position="21"/>
        <end position="415"/>
    </location>
</feature>
<dbReference type="Proteomes" id="UP000076079">
    <property type="component" value="Chromosome"/>
</dbReference>
<dbReference type="Pfam" id="PF14031">
    <property type="entry name" value="D-ser_dehydrat"/>
    <property type="match status" value="1"/>
</dbReference>
<dbReference type="Gene3D" id="3.20.20.10">
    <property type="entry name" value="Alanine racemase"/>
    <property type="match status" value="1"/>
</dbReference>
<dbReference type="EC" id="4.1.2.42" evidence="5"/>
<keyword evidence="3" id="KW-0732">Signal</keyword>
<name>A0A143PW94_LUTPR</name>